<keyword evidence="7 10" id="KW-0472">Membrane</keyword>
<keyword evidence="12" id="KW-0812">Transmembrane</keyword>
<feature type="binding site" evidence="10">
    <location>
        <position position="244"/>
    </location>
    <ligand>
        <name>UDP-N-acetyl-alpha-D-glucosamine</name>
        <dbReference type="ChEBI" id="CHEBI:57705"/>
    </ligand>
</feature>
<dbReference type="SUPFAM" id="SSF53756">
    <property type="entry name" value="UDP-Glycosyltransferase/glycogen phosphorylase"/>
    <property type="match status" value="1"/>
</dbReference>
<dbReference type="CDD" id="cd03785">
    <property type="entry name" value="GT28_MurG"/>
    <property type="match status" value="1"/>
</dbReference>
<keyword evidence="6 10" id="KW-0573">Peptidoglycan synthesis</keyword>
<feature type="domain" description="Glycosyl transferase family 28 C-terminal" evidence="14">
    <location>
        <begin position="185"/>
        <end position="347"/>
    </location>
</feature>
<dbReference type="InterPro" id="IPR006009">
    <property type="entry name" value="GlcNAc_MurG"/>
</dbReference>
<comment type="catalytic activity">
    <reaction evidence="10">
        <text>di-trans,octa-cis-undecaprenyl diphospho-N-acetyl-alpha-D-muramoyl-L-alanyl-D-glutamyl-meso-2,6-diaminopimeloyl-D-alanyl-D-alanine + UDP-N-acetyl-alpha-D-glucosamine = di-trans,octa-cis-undecaprenyl diphospho-[N-acetyl-alpha-D-glucosaminyl-(1-&gt;4)]-N-acetyl-alpha-D-muramoyl-L-alanyl-D-glutamyl-meso-2,6-diaminopimeloyl-D-alanyl-D-alanine + UDP + H(+)</text>
        <dbReference type="Rhea" id="RHEA:31227"/>
        <dbReference type="ChEBI" id="CHEBI:15378"/>
        <dbReference type="ChEBI" id="CHEBI:57705"/>
        <dbReference type="ChEBI" id="CHEBI:58223"/>
        <dbReference type="ChEBI" id="CHEBI:61387"/>
        <dbReference type="ChEBI" id="CHEBI:61388"/>
        <dbReference type="EC" id="2.4.1.227"/>
    </reaction>
</comment>
<dbReference type="Gene3D" id="3.40.50.2000">
    <property type="entry name" value="Glycogen Phosphorylase B"/>
    <property type="match status" value="2"/>
</dbReference>
<dbReference type="GO" id="GO:0050511">
    <property type="term" value="F:undecaprenyldiphospho-muramoylpentapeptide beta-N-acetylglucosaminyltransferase activity"/>
    <property type="evidence" value="ECO:0007669"/>
    <property type="project" value="UniProtKB-UniRule"/>
</dbReference>
<evidence type="ECO:0000256" key="8">
    <source>
        <dbReference type="ARBA" id="ARBA00023306"/>
    </source>
</evidence>
<evidence type="ECO:0000256" key="5">
    <source>
        <dbReference type="ARBA" id="ARBA00022960"/>
    </source>
</evidence>
<evidence type="ECO:0000259" key="14">
    <source>
        <dbReference type="Pfam" id="PF04101"/>
    </source>
</evidence>
<dbReference type="GO" id="GO:0008360">
    <property type="term" value="P:regulation of cell shape"/>
    <property type="evidence" value="ECO:0007669"/>
    <property type="project" value="UniProtKB-KW"/>
</dbReference>
<comment type="caution">
    <text evidence="10">Lacks conserved residue(s) required for the propagation of feature annotation.</text>
</comment>
<keyword evidence="4 10" id="KW-0808">Transferase</keyword>
<evidence type="ECO:0000256" key="7">
    <source>
        <dbReference type="ARBA" id="ARBA00023136"/>
    </source>
</evidence>
<dbReference type="HAMAP" id="MF_00033">
    <property type="entry name" value="MurG"/>
    <property type="match status" value="1"/>
</dbReference>
<gene>
    <name evidence="10" type="primary">murG</name>
    <name evidence="15" type="ORF">A3F00_03150</name>
</gene>
<evidence type="ECO:0000256" key="9">
    <source>
        <dbReference type="ARBA" id="ARBA00023316"/>
    </source>
</evidence>
<dbReference type="UniPathway" id="UPA00219"/>
<evidence type="ECO:0000256" key="4">
    <source>
        <dbReference type="ARBA" id="ARBA00022679"/>
    </source>
</evidence>
<dbReference type="Pfam" id="PF04101">
    <property type="entry name" value="Glyco_tran_28_C"/>
    <property type="match status" value="1"/>
</dbReference>
<evidence type="ECO:0000256" key="6">
    <source>
        <dbReference type="ARBA" id="ARBA00022984"/>
    </source>
</evidence>
<evidence type="ECO:0000256" key="11">
    <source>
        <dbReference type="SAM" id="Coils"/>
    </source>
</evidence>
<evidence type="ECO:0000259" key="13">
    <source>
        <dbReference type="Pfam" id="PF03033"/>
    </source>
</evidence>
<evidence type="ECO:0000256" key="12">
    <source>
        <dbReference type="SAM" id="Phobius"/>
    </source>
</evidence>
<keyword evidence="11" id="KW-0175">Coiled coil</keyword>
<dbReference type="GO" id="GO:0071555">
    <property type="term" value="P:cell wall organization"/>
    <property type="evidence" value="ECO:0007669"/>
    <property type="project" value="UniProtKB-KW"/>
</dbReference>
<comment type="function">
    <text evidence="10">Cell wall formation. Catalyzes the transfer of a GlcNAc subunit on undecaprenyl-pyrophosphoryl-MurNAc-pentapeptide (lipid intermediate I) to form undecaprenyl-pyrophosphoryl-MurNAc-(pentapeptide)GlcNAc (lipid intermediate II).</text>
</comment>
<dbReference type="EC" id="2.4.1.227" evidence="10"/>
<keyword evidence="2 10" id="KW-0132">Cell division</keyword>
<dbReference type="PANTHER" id="PTHR21015:SF22">
    <property type="entry name" value="GLYCOSYLTRANSFERASE"/>
    <property type="match status" value="1"/>
</dbReference>
<keyword evidence="9 10" id="KW-0961">Cell wall biogenesis/degradation</keyword>
<evidence type="ECO:0000313" key="16">
    <source>
        <dbReference type="Proteomes" id="UP000176527"/>
    </source>
</evidence>
<keyword evidence="5 10" id="KW-0133">Cell shape</keyword>
<comment type="pathway">
    <text evidence="10">Cell wall biogenesis; peptidoglycan biosynthesis.</text>
</comment>
<keyword evidence="3 10" id="KW-0328">Glycosyltransferase</keyword>
<feature type="transmembrane region" description="Helical" evidence="12">
    <location>
        <begin position="98"/>
        <end position="123"/>
    </location>
</feature>
<dbReference type="AlphaFoldDB" id="A0A1F5KBU8"/>
<feature type="domain" description="Glycosyltransferase family 28 N-terminal" evidence="13">
    <location>
        <begin position="6"/>
        <end position="146"/>
    </location>
</feature>
<dbReference type="GO" id="GO:0051301">
    <property type="term" value="P:cell division"/>
    <property type="evidence" value="ECO:0007669"/>
    <property type="project" value="UniProtKB-KW"/>
</dbReference>
<dbReference type="InterPro" id="IPR007235">
    <property type="entry name" value="Glyco_trans_28_C"/>
</dbReference>
<reference evidence="15 16" key="1">
    <citation type="journal article" date="2016" name="Nat. Commun.">
        <title>Thousands of microbial genomes shed light on interconnected biogeochemical processes in an aquifer system.</title>
        <authorList>
            <person name="Anantharaman K."/>
            <person name="Brown C.T."/>
            <person name="Hug L.A."/>
            <person name="Sharon I."/>
            <person name="Castelle C.J."/>
            <person name="Probst A.J."/>
            <person name="Thomas B.C."/>
            <person name="Singh A."/>
            <person name="Wilkins M.J."/>
            <person name="Karaoz U."/>
            <person name="Brodie E.L."/>
            <person name="Williams K.H."/>
            <person name="Hubbard S.S."/>
            <person name="Banfield J.F."/>
        </authorList>
    </citation>
    <scope>NUCLEOTIDE SEQUENCE [LARGE SCALE GENOMIC DNA]</scope>
</reference>
<name>A0A1F5KBU8_9BACT</name>
<feature type="transmembrane region" description="Helical" evidence="12">
    <location>
        <begin position="69"/>
        <end position="92"/>
    </location>
</feature>
<evidence type="ECO:0000313" key="15">
    <source>
        <dbReference type="EMBL" id="OGE38294.1"/>
    </source>
</evidence>
<feature type="binding site" evidence="10">
    <location>
        <position position="289"/>
    </location>
    <ligand>
        <name>UDP-N-acetyl-alpha-D-glucosamine</name>
        <dbReference type="ChEBI" id="CHEBI:57705"/>
    </ligand>
</feature>
<keyword evidence="8 10" id="KW-0131">Cell cycle</keyword>
<feature type="coiled-coil region" evidence="11">
    <location>
        <begin position="312"/>
        <end position="339"/>
    </location>
</feature>
<dbReference type="Proteomes" id="UP000176527">
    <property type="component" value="Unassembled WGS sequence"/>
</dbReference>
<comment type="subcellular location">
    <subcellularLocation>
        <location evidence="10">Cell membrane</location>
        <topology evidence="10">Peripheral membrane protein</topology>
        <orientation evidence="10">Cytoplasmic side</orientation>
    </subcellularLocation>
</comment>
<comment type="caution">
    <text evidence="15">The sequence shown here is derived from an EMBL/GenBank/DDBJ whole genome shotgun (WGS) entry which is preliminary data.</text>
</comment>
<dbReference type="EMBL" id="MFDE01000025">
    <property type="protein sequence ID" value="OGE38294.1"/>
    <property type="molecule type" value="Genomic_DNA"/>
</dbReference>
<dbReference type="GO" id="GO:0005975">
    <property type="term" value="P:carbohydrate metabolic process"/>
    <property type="evidence" value="ECO:0007669"/>
    <property type="project" value="InterPro"/>
</dbReference>
<dbReference type="InterPro" id="IPR004276">
    <property type="entry name" value="GlycoTrans_28_N"/>
</dbReference>
<evidence type="ECO:0000256" key="1">
    <source>
        <dbReference type="ARBA" id="ARBA00022475"/>
    </source>
</evidence>
<keyword evidence="1 10" id="KW-1003">Cell membrane</keyword>
<organism evidence="15 16">
    <name type="scientific">Candidatus Daviesbacteria bacterium RIFCSPHIGHO2_12_FULL_37_11</name>
    <dbReference type="NCBI Taxonomy" id="1797777"/>
    <lineage>
        <taxon>Bacteria</taxon>
        <taxon>Candidatus Daviesiibacteriota</taxon>
    </lineage>
</organism>
<comment type="similarity">
    <text evidence="10">Belongs to the glycosyltransferase 28 family. MurG subfamily.</text>
</comment>
<dbReference type="GO" id="GO:0005886">
    <property type="term" value="C:plasma membrane"/>
    <property type="evidence" value="ECO:0007669"/>
    <property type="project" value="UniProtKB-SubCell"/>
</dbReference>
<evidence type="ECO:0000256" key="2">
    <source>
        <dbReference type="ARBA" id="ARBA00022618"/>
    </source>
</evidence>
<sequence>MKILITGTHFTSALAVLEELKKYEDIKLIYAGRNTTREGDSSKSVESEVLPKYGIKFIPVIAGRLQKAFTIYTIPSLLKLPIGFIQAFVIFLKEKPDVILSFGGYVSVPIVMVGWLFSIPIIIHEQTLITGLANKICSWFADKVAISFKESSLSRNPKAILTGNPIRAEIIQNGSAQNMHTSVPTVLITGGNQGSHVINLAVEESLDELLRITEVIHQTGDSKYKDHERLSKLENKRYHVQKWIENMGDTMKKVDLVVTRAGINTLLELAYLGKPALVIPIPYLYQDEQNKNAKYFEKLGLVKILPQNKLNGENLLKEINHCLKNLDQLKKNAQKAKDIIIPDSAKRVALETILLAERQRV</sequence>
<keyword evidence="12" id="KW-1133">Transmembrane helix</keyword>
<evidence type="ECO:0000256" key="3">
    <source>
        <dbReference type="ARBA" id="ARBA00022676"/>
    </source>
</evidence>
<evidence type="ECO:0000256" key="10">
    <source>
        <dbReference type="HAMAP-Rule" id="MF_00033"/>
    </source>
</evidence>
<protein>
    <recommendedName>
        <fullName evidence="10">UDP-N-acetylglucosamine--N-acetylmuramyl-(pentapeptide) pyrophosphoryl-undecaprenol N-acetylglucosamine transferase</fullName>
        <ecNumber evidence="10">2.4.1.227</ecNumber>
    </recommendedName>
    <alternativeName>
        <fullName evidence="10">Undecaprenyl-PP-MurNAc-pentapeptide-UDPGlcNAc GlcNAc transferase</fullName>
    </alternativeName>
</protein>
<dbReference type="GO" id="GO:0051991">
    <property type="term" value="F:UDP-N-acetyl-D-glucosamine:N-acetylmuramoyl-L-alanyl-D-glutamyl-meso-2,6-diaminopimelyl-D-alanyl-D-alanine-diphosphoundecaprenol 4-beta-N-acetylglucosaminlytransferase activity"/>
    <property type="evidence" value="ECO:0007669"/>
    <property type="project" value="RHEA"/>
</dbReference>
<accession>A0A1F5KBU8</accession>
<proteinExistence type="inferred from homology"/>
<dbReference type="GO" id="GO:0009252">
    <property type="term" value="P:peptidoglycan biosynthetic process"/>
    <property type="evidence" value="ECO:0007669"/>
    <property type="project" value="UniProtKB-UniRule"/>
</dbReference>
<feature type="binding site" evidence="10">
    <location>
        <position position="167"/>
    </location>
    <ligand>
        <name>UDP-N-acetyl-alpha-D-glucosamine</name>
        <dbReference type="ChEBI" id="CHEBI:57705"/>
    </ligand>
</feature>
<dbReference type="Pfam" id="PF03033">
    <property type="entry name" value="Glyco_transf_28"/>
    <property type="match status" value="1"/>
</dbReference>
<dbReference type="PANTHER" id="PTHR21015">
    <property type="entry name" value="UDP-N-ACETYLGLUCOSAMINE--N-ACETYLMURAMYL-(PENTAPEPTIDE) PYROPHOSPHORYL-UNDECAPRENOL N-ACETYLGLUCOSAMINE TRANSFERASE 1"/>
    <property type="match status" value="1"/>
</dbReference>